<evidence type="ECO:0000313" key="2">
    <source>
        <dbReference type="EMBL" id="VEL34849.1"/>
    </source>
</evidence>
<feature type="non-terminal residue" evidence="2">
    <location>
        <position position="1"/>
    </location>
</feature>
<proteinExistence type="predicted"/>
<reference evidence="2" key="1">
    <citation type="submission" date="2018-11" db="EMBL/GenBank/DDBJ databases">
        <authorList>
            <consortium name="Pathogen Informatics"/>
        </authorList>
    </citation>
    <scope>NUCLEOTIDE SEQUENCE</scope>
</reference>
<dbReference type="EMBL" id="CAAALY010248531">
    <property type="protein sequence ID" value="VEL34849.1"/>
    <property type="molecule type" value="Genomic_DNA"/>
</dbReference>
<keyword evidence="3" id="KW-1185">Reference proteome</keyword>
<evidence type="ECO:0000313" key="3">
    <source>
        <dbReference type="Proteomes" id="UP000784294"/>
    </source>
</evidence>
<organism evidence="2 3">
    <name type="scientific">Protopolystoma xenopodis</name>
    <dbReference type="NCBI Taxonomy" id="117903"/>
    <lineage>
        <taxon>Eukaryota</taxon>
        <taxon>Metazoa</taxon>
        <taxon>Spiralia</taxon>
        <taxon>Lophotrochozoa</taxon>
        <taxon>Platyhelminthes</taxon>
        <taxon>Monogenea</taxon>
        <taxon>Polyopisthocotylea</taxon>
        <taxon>Polystomatidea</taxon>
        <taxon>Polystomatidae</taxon>
        <taxon>Protopolystoma</taxon>
    </lineage>
</organism>
<feature type="compositionally biased region" description="Polar residues" evidence="1">
    <location>
        <begin position="136"/>
        <end position="148"/>
    </location>
</feature>
<dbReference type="Proteomes" id="UP000784294">
    <property type="component" value="Unassembled WGS sequence"/>
</dbReference>
<feature type="compositionally biased region" description="Basic and acidic residues" evidence="1">
    <location>
        <begin position="126"/>
        <end position="135"/>
    </location>
</feature>
<protein>
    <submittedName>
        <fullName evidence="2">Uncharacterized protein</fullName>
    </submittedName>
</protein>
<dbReference type="AlphaFoldDB" id="A0A448XEG3"/>
<accession>A0A448XEG3</accession>
<feature type="region of interest" description="Disordered" evidence="1">
    <location>
        <begin position="102"/>
        <end position="148"/>
    </location>
</feature>
<feature type="compositionally biased region" description="Basic residues" evidence="1">
    <location>
        <begin position="102"/>
        <end position="114"/>
    </location>
</feature>
<evidence type="ECO:0000256" key="1">
    <source>
        <dbReference type="SAM" id="MobiDB-lite"/>
    </source>
</evidence>
<comment type="caution">
    <text evidence="2">The sequence shown here is derived from an EMBL/GenBank/DDBJ whole genome shotgun (WGS) entry which is preliminary data.</text>
</comment>
<gene>
    <name evidence="2" type="ORF">PXEA_LOCUS28289</name>
</gene>
<sequence>MDPSLLQASGFLGSWIPEALHVSLLAVETTASLLVRQAVVESSSGRAFGADTRLPGAAITLNTTDAFVSWLLHPFGRVPLRREANQLVSVASTQWQQQRSVERRKWKQHLRRHGIAQEKEDEESREDINGPDHSSDLQMTQQQQISDV</sequence>
<name>A0A448XEG3_9PLAT</name>